<feature type="domain" description="HTH cro/C1-type" evidence="1">
    <location>
        <begin position="69"/>
        <end position="114"/>
    </location>
</feature>
<dbReference type="CDD" id="cd00093">
    <property type="entry name" value="HTH_XRE"/>
    <property type="match status" value="1"/>
</dbReference>
<evidence type="ECO:0000313" key="3">
    <source>
        <dbReference type="Proteomes" id="UP000218767"/>
    </source>
</evidence>
<gene>
    <name evidence="2" type="ORF">COB20_04860</name>
</gene>
<dbReference type="InterPro" id="IPR039060">
    <property type="entry name" value="Antitox_HigA"/>
</dbReference>
<dbReference type="PANTHER" id="PTHR40455:SF1">
    <property type="entry name" value="ANTITOXIN HIGA"/>
    <property type="match status" value="1"/>
</dbReference>
<dbReference type="SUPFAM" id="SSF47413">
    <property type="entry name" value="lambda repressor-like DNA-binding domains"/>
    <property type="match status" value="1"/>
</dbReference>
<evidence type="ECO:0000259" key="1">
    <source>
        <dbReference type="PROSITE" id="PS50943"/>
    </source>
</evidence>
<comment type="caution">
    <text evidence="2">The sequence shown here is derived from an EMBL/GenBank/DDBJ whole genome shotgun (WGS) entry which is preliminary data.</text>
</comment>
<evidence type="ECO:0000313" key="2">
    <source>
        <dbReference type="EMBL" id="PCI79451.1"/>
    </source>
</evidence>
<dbReference type="InterPro" id="IPR001387">
    <property type="entry name" value="Cro/C1-type_HTH"/>
</dbReference>
<dbReference type="PROSITE" id="PS50943">
    <property type="entry name" value="HTH_CROC1"/>
    <property type="match status" value="1"/>
</dbReference>
<dbReference type="AlphaFoldDB" id="A0A2A4XAW5"/>
<dbReference type="GO" id="GO:0001046">
    <property type="term" value="F:core promoter sequence-specific DNA binding"/>
    <property type="evidence" value="ECO:0007669"/>
    <property type="project" value="TreeGrafter"/>
</dbReference>
<dbReference type="Pfam" id="PF01381">
    <property type="entry name" value="HTH_3"/>
    <property type="match status" value="1"/>
</dbReference>
<reference evidence="3" key="1">
    <citation type="submission" date="2017-08" db="EMBL/GenBank/DDBJ databases">
        <title>A dynamic microbial community with high functional redundancy inhabits the cold, oxic subseafloor aquifer.</title>
        <authorList>
            <person name="Tully B.J."/>
            <person name="Wheat C.G."/>
            <person name="Glazer B.T."/>
            <person name="Huber J.A."/>
        </authorList>
    </citation>
    <scope>NUCLEOTIDE SEQUENCE [LARGE SCALE GENOMIC DNA]</scope>
</reference>
<protein>
    <recommendedName>
        <fullName evidence="1">HTH cro/C1-type domain-containing protein</fullName>
    </recommendedName>
</protein>
<dbReference type="Gene3D" id="1.10.260.40">
    <property type="entry name" value="lambda repressor-like DNA-binding domains"/>
    <property type="match status" value="1"/>
</dbReference>
<name>A0A2A4XAW5_9GAMM</name>
<dbReference type="PANTHER" id="PTHR40455">
    <property type="entry name" value="ANTITOXIN HIGA"/>
    <property type="match status" value="1"/>
</dbReference>
<dbReference type="GO" id="GO:0006355">
    <property type="term" value="P:regulation of DNA-templated transcription"/>
    <property type="evidence" value="ECO:0007669"/>
    <property type="project" value="InterPro"/>
</dbReference>
<sequence>MNIKVIHTENDYADALSRIDQLLDAEYGSVEGDELELLTALVELYESQVHPIEAPDPVEFLLNVMEFSGKTQKDLADLLNSRSRASELLNRKRSLTLENIRLISRSWNVPADALVQEYATG</sequence>
<dbReference type="InterPro" id="IPR010982">
    <property type="entry name" value="Lambda_DNA-bd_dom_sf"/>
</dbReference>
<organism evidence="2 3">
    <name type="scientific">SAR86 cluster bacterium</name>
    <dbReference type="NCBI Taxonomy" id="2030880"/>
    <lineage>
        <taxon>Bacteria</taxon>
        <taxon>Pseudomonadati</taxon>
        <taxon>Pseudomonadota</taxon>
        <taxon>Gammaproteobacteria</taxon>
        <taxon>SAR86 cluster</taxon>
    </lineage>
</organism>
<proteinExistence type="predicted"/>
<accession>A0A2A4XAW5</accession>
<dbReference type="EMBL" id="NVUL01000017">
    <property type="protein sequence ID" value="PCI79451.1"/>
    <property type="molecule type" value="Genomic_DNA"/>
</dbReference>
<dbReference type="Proteomes" id="UP000218767">
    <property type="component" value="Unassembled WGS sequence"/>
</dbReference>